<dbReference type="PANTHER" id="PTHR16222">
    <property type="entry name" value="ADP-RIBOSYLGLYCOHYDROLASE"/>
    <property type="match status" value="1"/>
</dbReference>
<evidence type="ECO:0000256" key="3">
    <source>
        <dbReference type="PIRSR" id="PIRSR605502-1"/>
    </source>
</evidence>
<dbReference type="Pfam" id="PF03747">
    <property type="entry name" value="ADP_ribosyl_GH"/>
    <property type="match status" value="1"/>
</dbReference>
<keyword evidence="2 4" id="KW-0378">Hydrolase</keyword>
<comment type="similarity">
    <text evidence="1">Belongs to the ADP-ribosylglycohydrolase family.</text>
</comment>
<evidence type="ECO:0000313" key="5">
    <source>
        <dbReference type="Proteomes" id="UP000572680"/>
    </source>
</evidence>
<feature type="binding site" evidence="3">
    <location>
        <position position="70"/>
    </location>
    <ligand>
        <name>Mg(2+)</name>
        <dbReference type="ChEBI" id="CHEBI:18420"/>
        <label>1</label>
    </ligand>
</feature>
<proteinExistence type="inferred from homology"/>
<dbReference type="Proteomes" id="UP000572680">
    <property type="component" value="Unassembled WGS sequence"/>
</dbReference>
<keyword evidence="3" id="KW-0460">Magnesium</keyword>
<dbReference type="GO" id="GO:0046872">
    <property type="term" value="F:metal ion binding"/>
    <property type="evidence" value="ECO:0007669"/>
    <property type="project" value="UniProtKB-KW"/>
</dbReference>
<evidence type="ECO:0000313" key="4">
    <source>
        <dbReference type="EMBL" id="MBA8951086.1"/>
    </source>
</evidence>
<feature type="binding site" evidence="3">
    <location>
        <position position="313"/>
    </location>
    <ligand>
        <name>Mg(2+)</name>
        <dbReference type="ChEBI" id="CHEBI:18420"/>
        <label>1</label>
    </ligand>
</feature>
<accession>A0A7W3QL59</accession>
<feature type="binding site" evidence="3">
    <location>
        <position position="71"/>
    </location>
    <ligand>
        <name>Mg(2+)</name>
        <dbReference type="ChEBI" id="CHEBI:18420"/>
        <label>1</label>
    </ligand>
</feature>
<dbReference type="RefSeq" id="WP_312897890.1">
    <property type="nucleotide sequence ID" value="NZ_BAAALP010000009.1"/>
</dbReference>
<dbReference type="AlphaFoldDB" id="A0A7W3QL59"/>
<protein>
    <submittedName>
        <fullName evidence="4">ADP-ribosylglycohydrolase</fullName>
    </submittedName>
</protein>
<feature type="binding site" evidence="3">
    <location>
        <position position="314"/>
    </location>
    <ligand>
        <name>Mg(2+)</name>
        <dbReference type="ChEBI" id="CHEBI:18420"/>
        <label>1</label>
    </ligand>
</feature>
<sequence length="374" mass="39129">MVEFARPWAADGEAVFRSRVRGCLLGGALGDALGYPVEFHGLARLRAVHGPGGVAGPVLANGGQSALISDDTQMTLFTAEGLIRAHARFVDHGADDTVDLVRNAHLRWLDTQTHERPPAVEGDPVRTGWLRHQRFLYALRAPGNACLTGLRSGVDPGTATPPGEKGPVNPDSKGCGGVMRSAPFGLVHTPERAFELAARSTLSTHGHPTGSLASGAFAAIVAHLVAGESLLGSVLQALELLRAHPSHEETGRALRGAIDLAAEGRPSAERVEGLGGGWVAEEALAIAVYCALAEPDDVARALSLAVTHGGDSDSTGAICGNLLGARHGDAALPADWLAVLEGRGTITALADDLAVQYSPRHPRTRYWRDRYPAS</sequence>
<name>A0A7W3QL59_ACTNM</name>
<dbReference type="PANTHER" id="PTHR16222:SF24">
    <property type="entry name" value="ADP-RIBOSYLHYDROLASE ARH3"/>
    <property type="match status" value="1"/>
</dbReference>
<feature type="binding site" evidence="3">
    <location>
        <position position="69"/>
    </location>
    <ligand>
        <name>Mg(2+)</name>
        <dbReference type="ChEBI" id="CHEBI:18420"/>
        <label>1</label>
    </ligand>
</feature>
<comment type="cofactor">
    <cofactor evidence="3">
        <name>Mg(2+)</name>
        <dbReference type="ChEBI" id="CHEBI:18420"/>
    </cofactor>
    <text evidence="3">Binds 2 magnesium ions per subunit.</text>
</comment>
<reference evidence="4 5" key="1">
    <citation type="submission" date="2020-08" db="EMBL/GenBank/DDBJ databases">
        <title>Genomic Encyclopedia of Type Strains, Phase IV (KMG-IV): sequencing the most valuable type-strain genomes for metagenomic binning, comparative biology and taxonomic classification.</title>
        <authorList>
            <person name="Goeker M."/>
        </authorList>
    </citation>
    <scope>NUCLEOTIDE SEQUENCE [LARGE SCALE GENOMIC DNA]</scope>
    <source>
        <strain evidence="4 5">DSM 44197</strain>
    </source>
</reference>
<dbReference type="InterPro" id="IPR050792">
    <property type="entry name" value="ADP-ribosylglycohydrolase"/>
</dbReference>
<feature type="binding site" evidence="3">
    <location>
        <position position="311"/>
    </location>
    <ligand>
        <name>Mg(2+)</name>
        <dbReference type="ChEBI" id="CHEBI:18420"/>
        <label>1</label>
    </ligand>
</feature>
<dbReference type="GO" id="GO:0016787">
    <property type="term" value="F:hydrolase activity"/>
    <property type="evidence" value="ECO:0007669"/>
    <property type="project" value="UniProtKB-KW"/>
</dbReference>
<comment type="caution">
    <text evidence="4">The sequence shown here is derived from an EMBL/GenBank/DDBJ whole genome shotgun (WGS) entry which is preliminary data.</text>
</comment>
<dbReference type="InterPro" id="IPR005502">
    <property type="entry name" value="Ribosyl_crysJ1"/>
</dbReference>
<evidence type="ECO:0000256" key="1">
    <source>
        <dbReference type="ARBA" id="ARBA00010702"/>
    </source>
</evidence>
<dbReference type="SUPFAM" id="SSF101478">
    <property type="entry name" value="ADP-ribosylglycohydrolase"/>
    <property type="match status" value="1"/>
</dbReference>
<dbReference type="Gene3D" id="1.10.4080.10">
    <property type="entry name" value="ADP-ribosylation/Crystallin J1"/>
    <property type="match status" value="1"/>
</dbReference>
<keyword evidence="5" id="KW-1185">Reference proteome</keyword>
<dbReference type="EMBL" id="JACJIA010000003">
    <property type="protein sequence ID" value="MBA8951086.1"/>
    <property type="molecule type" value="Genomic_DNA"/>
</dbReference>
<organism evidence="4 5">
    <name type="scientific">Actinomadura namibiensis</name>
    <dbReference type="NCBI Taxonomy" id="182080"/>
    <lineage>
        <taxon>Bacteria</taxon>
        <taxon>Bacillati</taxon>
        <taxon>Actinomycetota</taxon>
        <taxon>Actinomycetes</taxon>
        <taxon>Streptosporangiales</taxon>
        <taxon>Thermomonosporaceae</taxon>
        <taxon>Actinomadura</taxon>
    </lineage>
</organism>
<gene>
    <name evidence="4" type="ORF">HNR61_002717</name>
</gene>
<dbReference type="InterPro" id="IPR036705">
    <property type="entry name" value="Ribosyl_crysJ1_sf"/>
</dbReference>
<keyword evidence="3" id="KW-0479">Metal-binding</keyword>
<evidence type="ECO:0000256" key="2">
    <source>
        <dbReference type="ARBA" id="ARBA00022801"/>
    </source>
</evidence>